<sequence length="118" mass="11946">MASNVRRPAQVLLLVLALTLTAGAALCTPAAFAATLRSATSTGWGPSPDAGRAAAERNARAALNQQAAAAGEVCSGVSVTTRHLYTAPDGSAWIYEATATGDCAVPSATPRSYTVLRT</sequence>
<keyword evidence="3" id="KW-1185">Reference proteome</keyword>
<evidence type="ECO:0000313" key="2">
    <source>
        <dbReference type="EMBL" id="NJP89389.1"/>
    </source>
</evidence>
<organism evidence="2 3">
    <name type="scientific">Nonomuraea composti</name>
    <dbReference type="NCBI Taxonomy" id="2720023"/>
    <lineage>
        <taxon>Bacteria</taxon>
        <taxon>Bacillati</taxon>
        <taxon>Actinomycetota</taxon>
        <taxon>Actinomycetes</taxon>
        <taxon>Streptosporangiales</taxon>
        <taxon>Streptosporangiaceae</taxon>
        <taxon>Nonomuraea</taxon>
    </lineage>
</organism>
<feature type="chain" id="PRO_5047072139" evidence="1">
    <location>
        <begin position="34"/>
        <end position="118"/>
    </location>
</feature>
<accession>A0ABX1B120</accession>
<dbReference type="EMBL" id="JAATEP010000004">
    <property type="protein sequence ID" value="NJP89389.1"/>
    <property type="molecule type" value="Genomic_DNA"/>
</dbReference>
<evidence type="ECO:0000313" key="3">
    <source>
        <dbReference type="Proteomes" id="UP000696294"/>
    </source>
</evidence>
<keyword evidence="1" id="KW-0732">Signal</keyword>
<proteinExistence type="predicted"/>
<comment type="caution">
    <text evidence="2">The sequence shown here is derived from an EMBL/GenBank/DDBJ whole genome shotgun (WGS) entry which is preliminary data.</text>
</comment>
<name>A0ABX1B120_9ACTN</name>
<feature type="signal peptide" evidence="1">
    <location>
        <begin position="1"/>
        <end position="33"/>
    </location>
</feature>
<reference evidence="2 3" key="1">
    <citation type="submission" date="2020-03" db="EMBL/GenBank/DDBJ databases">
        <title>WGS of actinomycetes isolated from Thailand.</title>
        <authorList>
            <person name="Thawai C."/>
        </authorList>
    </citation>
    <scope>NUCLEOTIDE SEQUENCE [LARGE SCALE GENOMIC DNA]</scope>
    <source>
        <strain evidence="2 3">FMUSA5-5</strain>
    </source>
</reference>
<dbReference type="RefSeq" id="WP_168008291.1">
    <property type="nucleotide sequence ID" value="NZ_JAATEP010000004.1"/>
</dbReference>
<evidence type="ECO:0000256" key="1">
    <source>
        <dbReference type="SAM" id="SignalP"/>
    </source>
</evidence>
<protein>
    <submittedName>
        <fullName evidence="2">Uncharacterized protein</fullName>
    </submittedName>
</protein>
<dbReference type="Proteomes" id="UP000696294">
    <property type="component" value="Unassembled WGS sequence"/>
</dbReference>
<gene>
    <name evidence="2" type="ORF">HCN51_07990</name>
</gene>